<dbReference type="GeneTree" id="ENSGT00940000153505"/>
<evidence type="ECO:0000256" key="2">
    <source>
        <dbReference type="ARBA" id="ARBA00006991"/>
    </source>
</evidence>
<keyword evidence="4" id="KW-0677">Repeat</keyword>
<dbReference type="Pfam" id="PF00096">
    <property type="entry name" value="zf-C2H2"/>
    <property type="match status" value="7"/>
</dbReference>
<dbReference type="CDD" id="cd07765">
    <property type="entry name" value="KRAB_A-box"/>
    <property type="match status" value="1"/>
</dbReference>
<feature type="domain" description="C2H2-type" evidence="12">
    <location>
        <begin position="508"/>
        <end position="535"/>
    </location>
</feature>
<dbReference type="OMA" id="NEDFIPY"/>
<keyword evidence="3" id="KW-0479">Metal-binding</keyword>
<keyword evidence="8" id="KW-0238">DNA-binding</keyword>
<evidence type="ECO:0000256" key="7">
    <source>
        <dbReference type="ARBA" id="ARBA00023015"/>
    </source>
</evidence>
<dbReference type="GO" id="GO:0008270">
    <property type="term" value="F:zinc ion binding"/>
    <property type="evidence" value="ECO:0007669"/>
    <property type="project" value="UniProtKB-KW"/>
</dbReference>
<keyword evidence="7" id="KW-0805">Transcription regulation</keyword>
<feature type="domain" description="KRAB" evidence="13">
    <location>
        <begin position="8"/>
        <end position="79"/>
    </location>
</feature>
<feature type="domain" description="C2H2-type" evidence="12">
    <location>
        <begin position="340"/>
        <end position="367"/>
    </location>
</feature>
<dbReference type="FunFam" id="3.30.160.60:FF:001157">
    <property type="entry name" value="Zinc finger protein 793"/>
    <property type="match status" value="1"/>
</dbReference>
<dbReference type="FunFam" id="3.30.160.60:FF:000295">
    <property type="entry name" value="zinc finger protein 19"/>
    <property type="match status" value="1"/>
</dbReference>
<dbReference type="SUPFAM" id="SSF109640">
    <property type="entry name" value="KRAB domain (Kruppel-associated box)"/>
    <property type="match status" value="1"/>
</dbReference>
<dbReference type="GO" id="GO:0005634">
    <property type="term" value="C:nucleus"/>
    <property type="evidence" value="ECO:0007669"/>
    <property type="project" value="UniProtKB-SubCell"/>
</dbReference>
<dbReference type="InterPro" id="IPR013087">
    <property type="entry name" value="Znf_C2H2_type"/>
</dbReference>
<dbReference type="FunFam" id="3.30.160.60:FF:000099">
    <property type="entry name" value="Zinc finger protein 79"/>
    <property type="match status" value="1"/>
</dbReference>
<dbReference type="Gene3D" id="3.30.160.60">
    <property type="entry name" value="Classic Zinc Finger"/>
    <property type="match status" value="7"/>
</dbReference>
<dbReference type="PROSITE" id="PS50157">
    <property type="entry name" value="ZINC_FINGER_C2H2_2"/>
    <property type="match status" value="7"/>
</dbReference>
<dbReference type="Pfam" id="PF01352">
    <property type="entry name" value="KRAB"/>
    <property type="match status" value="1"/>
</dbReference>
<feature type="domain" description="C2H2-type" evidence="12">
    <location>
        <begin position="368"/>
        <end position="395"/>
    </location>
</feature>
<dbReference type="InterPro" id="IPR001909">
    <property type="entry name" value="KRAB"/>
</dbReference>
<feature type="domain" description="C2H2-type" evidence="12">
    <location>
        <begin position="424"/>
        <end position="451"/>
    </location>
</feature>
<keyword evidence="10" id="KW-0539">Nucleus</keyword>
<dbReference type="PROSITE" id="PS50805">
    <property type="entry name" value="KRAB"/>
    <property type="match status" value="1"/>
</dbReference>
<dbReference type="FunFam" id="3.30.160.60:FF:000052">
    <property type="entry name" value="zinc finger protein 546 isoform X1"/>
    <property type="match status" value="1"/>
</dbReference>
<evidence type="ECO:0000256" key="6">
    <source>
        <dbReference type="ARBA" id="ARBA00022833"/>
    </source>
</evidence>
<dbReference type="GO" id="GO:0000977">
    <property type="term" value="F:RNA polymerase II transcription regulatory region sequence-specific DNA binding"/>
    <property type="evidence" value="ECO:0007669"/>
    <property type="project" value="TreeGrafter"/>
</dbReference>
<feature type="domain" description="C2H2-type" evidence="12">
    <location>
        <begin position="480"/>
        <end position="507"/>
    </location>
</feature>
<dbReference type="Proteomes" id="UP000291000">
    <property type="component" value="Chromosome 28"/>
</dbReference>
<evidence type="ECO:0000313" key="15">
    <source>
        <dbReference type="Proteomes" id="UP000291000"/>
    </source>
</evidence>
<evidence type="ECO:0000256" key="8">
    <source>
        <dbReference type="ARBA" id="ARBA00023125"/>
    </source>
</evidence>
<evidence type="ECO:0008006" key="16">
    <source>
        <dbReference type="Google" id="ProtNLM"/>
    </source>
</evidence>
<comment type="subcellular location">
    <subcellularLocation>
        <location evidence="1">Nucleus</location>
    </subcellularLocation>
</comment>
<dbReference type="PROSITE" id="PS00028">
    <property type="entry name" value="ZINC_FINGER_C2H2_1"/>
    <property type="match status" value="5"/>
</dbReference>
<evidence type="ECO:0000256" key="11">
    <source>
        <dbReference type="PROSITE-ProRule" id="PRU00042"/>
    </source>
</evidence>
<accession>A0A452EWV7</accession>
<reference evidence="14 15" key="1">
    <citation type="submission" date="2016-04" db="EMBL/GenBank/DDBJ databases">
        <title>Polished mammalian reference genomes with single-molecule sequencing and chromosome conformation capture applied to the Capra hircus genome.</title>
        <authorList>
            <person name="Bickhart D.M."/>
            <person name="Koren S."/>
            <person name="Rosen B."/>
            <person name="Hastie A."/>
            <person name="Liachko I."/>
            <person name="Sullivan S.T."/>
            <person name="Burton J."/>
            <person name="Sayre B.L."/>
            <person name="Huson H.J."/>
            <person name="Lee J."/>
            <person name="Lam E."/>
            <person name="Kelley C.M."/>
            <person name="Hutchison J.L."/>
            <person name="Zhou Y."/>
            <person name="Sun J."/>
            <person name="Crisa A."/>
            <person name="Schwartz J.C."/>
            <person name="Hammond J.A."/>
            <person name="Schroeder S.G."/>
            <person name="Liu G.E."/>
            <person name="Dunham M."/>
            <person name="Shendure J."/>
            <person name="Sonstegard T.S."/>
            <person name="Phillippy A.M."/>
            <person name="Van Tassell C.P."/>
            <person name="Smith T.P."/>
        </authorList>
    </citation>
    <scope>NUCLEOTIDE SEQUENCE [LARGE SCALE GENOMIC DNA]</scope>
</reference>
<dbReference type="AlphaFoldDB" id="A0A452EWV7"/>
<dbReference type="FunFam" id="3.30.160.60:FF:002254">
    <property type="entry name" value="Zinc finger protein 540"/>
    <property type="match status" value="2"/>
</dbReference>
<evidence type="ECO:0000313" key="14">
    <source>
        <dbReference type="Ensembl" id="ENSCHIP00000016499.1"/>
    </source>
</evidence>
<keyword evidence="9" id="KW-0804">Transcription</keyword>
<dbReference type="EMBL" id="LWLT01000030">
    <property type="status" value="NOT_ANNOTATED_CDS"/>
    <property type="molecule type" value="Genomic_DNA"/>
</dbReference>
<dbReference type="InterPro" id="IPR036051">
    <property type="entry name" value="KRAB_dom_sf"/>
</dbReference>
<organism evidence="14 15">
    <name type="scientific">Capra hircus</name>
    <name type="common">Goat</name>
    <dbReference type="NCBI Taxonomy" id="9925"/>
    <lineage>
        <taxon>Eukaryota</taxon>
        <taxon>Metazoa</taxon>
        <taxon>Chordata</taxon>
        <taxon>Craniata</taxon>
        <taxon>Vertebrata</taxon>
        <taxon>Euteleostomi</taxon>
        <taxon>Mammalia</taxon>
        <taxon>Eutheria</taxon>
        <taxon>Laurasiatheria</taxon>
        <taxon>Artiodactyla</taxon>
        <taxon>Ruminantia</taxon>
        <taxon>Pecora</taxon>
        <taxon>Bovidae</taxon>
        <taxon>Caprinae</taxon>
        <taxon>Capra</taxon>
    </lineage>
</organism>
<name>A0A452EWV7_CAPHI</name>
<dbReference type="GO" id="GO:0000981">
    <property type="term" value="F:DNA-binding transcription factor activity, RNA polymerase II-specific"/>
    <property type="evidence" value="ECO:0007669"/>
    <property type="project" value="TreeGrafter"/>
</dbReference>
<dbReference type="FunFam" id="3.30.160.60:FF:000575">
    <property type="entry name" value="Zinc finger protein OZF"/>
    <property type="match status" value="1"/>
</dbReference>
<evidence type="ECO:0000256" key="9">
    <source>
        <dbReference type="ARBA" id="ARBA00023163"/>
    </source>
</evidence>
<proteinExistence type="inferred from homology"/>
<dbReference type="SUPFAM" id="SSF57667">
    <property type="entry name" value="beta-beta-alpha zinc fingers"/>
    <property type="match status" value="5"/>
</dbReference>
<dbReference type="Gene3D" id="6.10.140.140">
    <property type="match status" value="1"/>
</dbReference>
<sequence length="535" mass="63140">MKKFCGSLSFEDVTVGFTQEEWQKLDPDQRTLYRDVMLENYSHLISVGYCIPKPELIFKLEQGEQPWVLEAESPSQSYPEVCRIVNQLEQSQEMHNRHFWQAPFINNKTLTIERSNVLGKMFNFNTYPVSFIKIPCKCDTSGMNLKYISELIIEKNYLRKKSDDLSAYENLFLHVNHEKAHVREKPYELIKNRKYVSQNEDFFPYEKIKHVEQSFEYKECGENFCEMTVFITYKQAHRRQGPYEHNECDKTFCNYSILMVHKIRESLYEFNEYGKTFEKVSLLKHLKLKDYEHNDKVDNFSRSNFLDTGERTFECNNLGEPFWKSVLNVTQKTCIGDKVYECNECEKAFCEKSKLTKHQRVHTGEKHFEYNECGKCFSRKSLLTLHQRIHTGEKPYECNVCGKSFSRNSHLIIHQRTPTGEKPYECKECGKSFYHKSYLTVHQRIHTGEKPYECSECGKTFISNSVLTIHQKTHTGEKSYKCNQCGKFFSRNSCLTIHQRTHTGEKPYECKVCGKTFCPKSDVTKHHKTHMGETL</sequence>
<feature type="domain" description="C2H2-type" evidence="12">
    <location>
        <begin position="396"/>
        <end position="423"/>
    </location>
</feature>
<dbReference type="SMART" id="SM00355">
    <property type="entry name" value="ZnF_C2H2"/>
    <property type="match status" value="7"/>
</dbReference>
<evidence type="ECO:0000256" key="1">
    <source>
        <dbReference type="ARBA" id="ARBA00004123"/>
    </source>
</evidence>
<protein>
    <recommendedName>
        <fullName evidence="16">Zinc finger protein 33B</fullName>
    </recommendedName>
</protein>
<dbReference type="STRING" id="9925.ENSCHIP00000016499"/>
<comment type="similarity">
    <text evidence="2">Belongs to the krueppel C2H2-type zinc-finger protein family.</text>
</comment>
<keyword evidence="6" id="KW-0862">Zinc</keyword>
<evidence type="ECO:0000259" key="13">
    <source>
        <dbReference type="PROSITE" id="PS50805"/>
    </source>
</evidence>
<reference evidence="14" key="3">
    <citation type="submission" date="2025-09" db="UniProtKB">
        <authorList>
            <consortium name="Ensembl"/>
        </authorList>
    </citation>
    <scope>IDENTIFICATION</scope>
</reference>
<keyword evidence="5 11" id="KW-0863">Zinc-finger</keyword>
<dbReference type="SMART" id="SM00349">
    <property type="entry name" value="KRAB"/>
    <property type="match status" value="1"/>
</dbReference>
<dbReference type="PANTHER" id="PTHR24381">
    <property type="entry name" value="ZINC FINGER PROTEIN"/>
    <property type="match status" value="1"/>
</dbReference>
<dbReference type="InterPro" id="IPR036236">
    <property type="entry name" value="Znf_C2H2_sf"/>
</dbReference>
<evidence type="ECO:0000256" key="5">
    <source>
        <dbReference type="ARBA" id="ARBA00022771"/>
    </source>
</evidence>
<evidence type="ECO:0000256" key="4">
    <source>
        <dbReference type="ARBA" id="ARBA00022737"/>
    </source>
</evidence>
<keyword evidence="15" id="KW-1185">Reference proteome</keyword>
<dbReference type="PANTHER" id="PTHR24381:SF390">
    <property type="entry name" value="ZINC FINGER PROTEIN 37 HOMOLOG"/>
    <property type="match status" value="1"/>
</dbReference>
<feature type="domain" description="C2H2-type" evidence="12">
    <location>
        <begin position="452"/>
        <end position="479"/>
    </location>
</feature>
<reference evidence="14" key="2">
    <citation type="submission" date="2025-08" db="UniProtKB">
        <authorList>
            <consortium name="Ensembl"/>
        </authorList>
    </citation>
    <scope>IDENTIFICATION</scope>
</reference>
<dbReference type="Ensembl" id="ENSCHIT00000024306.1">
    <property type="protein sequence ID" value="ENSCHIP00000016499.1"/>
    <property type="gene ID" value="ENSCHIG00000016732.1"/>
</dbReference>
<evidence type="ECO:0000256" key="10">
    <source>
        <dbReference type="ARBA" id="ARBA00023242"/>
    </source>
</evidence>
<evidence type="ECO:0000256" key="3">
    <source>
        <dbReference type="ARBA" id="ARBA00022723"/>
    </source>
</evidence>
<evidence type="ECO:0000259" key="12">
    <source>
        <dbReference type="PROSITE" id="PS50157"/>
    </source>
</evidence>